<reference evidence="5 8" key="1">
    <citation type="submission" date="2020-06" db="EMBL/GenBank/DDBJ databases">
        <title>Haloterrigena sp. nov., an extremely halophilic archaeon isolated from a saline sediment.</title>
        <authorList>
            <person name="Liu B.-B."/>
        </authorList>
    </citation>
    <scope>NUCLEOTIDE SEQUENCE</scope>
    <source>
        <strain evidence="5">SYSU A121-1</strain>
        <strain evidence="6 8">SYSU A558-1</strain>
    </source>
</reference>
<feature type="domain" description="Response regulatory" evidence="4">
    <location>
        <begin position="4"/>
        <end position="118"/>
    </location>
</feature>
<dbReference type="OrthoDB" id="2830at2157"/>
<organism evidence="5 7">
    <name type="scientific">Haloterrigena gelatinilytica</name>
    <dbReference type="NCBI Taxonomy" id="2741724"/>
    <lineage>
        <taxon>Archaea</taxon>
        <taxon>Methanobacteriati</taxon>
        <taxon>Methanobacteriota</taxon>
        <taxon>Stenosarchaea group</taxon>
        <taxon>Halobacteria</taxon>
        <taxon>Halobacteriales</taxon>
        <taxon>Natrialbaceae</taxon>
        <taxon>Haloterrigena</taxon>
    </lineage>
</organism>
<sequence>MTVKVLIVDNSEVMREVLEEAIKEEFSVVAEAENGAEAIEAVETYDVDVIMMDMVMPGIDGVEATATIKEKAPDIKVIFCTSVTQQERMKPAIEAGADGYIMKPFENSTIREAIHDVVS</sequence>
<dbReference type="RefSeq" id="WP_174679970.1">
    <property type="nucleotide sequence ID" value="NZ_JABUQZ010000001.1"/>
</dbReference>
<evidence type="ECO:0000313" key="6">
    <source>
        <dbReference type="EMBL" id="NUC72007.1"/>
    </source>
</evidence>
<dbReference type="Proteomes" id="UP000728647">
    <property type="component" value="Unassembled WGS sequence"/>
</dbReference>
<evidence type="ECO:0000313" key="8">
    <source>
        <dbReference type="Proteomes" id="UP001016761"/>
    </source>
</evidence>
<protein>
    <submittedName>
        <fullName evidence="5">Response regulator</fullName>
    </submittedName>
</protein>
<evidence type="ECO:0000256" key="3">
    <source>
        <dbReference type="PROSITE-ProRule" id="PRU00169"/>
    </source>
</evidence>
<dbReference type="PROSITE" id="PS50110">
    <property type="entry name" value="RESPONSE_REGULATORY"/>
    <property type="match status" value="1"/>
</dbReference>
<dbReference type="AlphaFoldDB" id="A0A8J8GN18"/>
<dbReference type="InterPro" id="IPR011006">
    <property type="entry name" value="CheY-like_superfamily"/>
</dbReference>
<feature type="modified residue" description="4-aspartylphosphate" evidence="3">
    <location>
        <position position="53"/>
    </location>
</feature>
<dbReference type="Gene3D" id="3.40.50.2300">
    <property type="match status" value="1"/>
</dbReference>
<dbReference type="SUPFAM" id="SSF52172">
    <property type="entry name" value="CheY-like"/>
    <property type="match status" value="1"/>
</dbReference>
<evidence type="ECO:0000256" key="2">
    <source>
        <dbReference type="ARBA" id="ARBA00023012"/>
    </source>
</evidence>
<evidence type="ECO:0000313" key="7">
    <source>
        <dbReference type="Proteomes" id="UP000728647"/>
    </source>
</evidence>
<dbReference type="GO" id="GO:0000160">
    <property type="term" value="P:phosphorelay signal transduction system"/>
    <property type="evidence" value="ECO:0007669"/>
    <property type="project" value="UniProtKB-KW"/>
</dbReference>
<dbReference type="PANTHER" id="PTHR44591:SF14">
    <property type="entry name" value="PROTEIN PILG"/>
    <property type="match status" value="1"/>
</dbReference>
<accession>A0A8J8GN18</accession>
<evidence type="ECO:0000313" key="5">
    <source>
        <dbReference type="EMBL" id="NUB92163.1"/>
    </source>
</evidence>
<name>A0A8J8GN18_9EURY</name>
<dbReference type="InterPro" id="IPR050595">
    <property type="entry name" value="Bact_response_regulator"/>
</dbReference>
<dbReference type="EMBL" id="JABUQZ010000001">
    <property type="protein sequence ID" value="NUC72007.1"/>
    <property type="molecule type" value="Genomic_DNA"/>
</dbReference>
<evidence type="ECO:0000256" key="1">
    <source>
        <dbReference type="ARBA" id="ARBA00022553"/>
    </source>
</evidence>
<proteinExistence type="predicted"/>
<evidence type="ECO:0000259" key="4">
    <source>
        <dbReference type="PROSITE" id="PS50110"/>
    </source>
</evidence>
<dbReference type="InterPro" id="IPR001789">
    <property type="entry name" value="Sig_transdc_resp-reg_receiver"/>
</dbReference>
<keyword evidence="1 3" id="KW-0597">Phosphoprotein</keyword>
<dbReference type="PANTHER" id="PTHR44591">
    <property type="entry name" value="STRESS RESPONSE REGULATOR PROTEIN 1"/>
    <property type="match status" value="1"/>
</dbReference>
<dbReference type="Pfam" id="PF00072">
    <property type="entry name" value="Response_reg"/>
    <property type="match status" value="1"/>
</dbReference>
<dbReference type="SMART" id="SM00448">
    <property type="entry name" value="REC"/>
    <property type="match status" value="1"/>
</dbReference>
<comment type="caution">
    <text evidence="5">The sequence shown here is derived from an EMBL/GenBank/DDBJ whole genome shotgun (WGS) entry which is preliminary data.</text>
</comment>
<keyword evidence="8" id="KW-1185">Reference proteome</keyword>
<dbReference type="EMBL" id="JABURA010000001">
    <property type="protein sequence ID" value="NUB92163.1"/>
    <property type="molecule type" value="Genomic_DNA"/>
</dbReference>
<keyword evidence="2" id="KW-0902">Two-component regulatory system</keyword>
<dbReference type="Proteomes" id="UP001016761">
    <property type="component" value="Unassembled WGS sequence"/>
</dbReference>
<gene>
    <name evidence="5" type="ORF">HT576_14180</name>
    <name evidence="6" type="ORF">HTZ84_06735</name>
</gene>